<dbReference type="InterPro" id="IPR052980">
    <property type="entry name" value="Crinkler_effector"/>
</dbReference>
<organism evidence="1 2">
    <name type="scientific">Ambispora leptoticha</name>
    <dbReference type="NCBI Taxonomy" id="144679"/>
    <lineage>
        <taxon>Eukaryota</taxon>
        <taxon>Fungi</taxon>
        <taxon>Fungi incertae sedis</taxon>
        <taxon>Mucoromycota</taxon>
        <taxon>Glomeromycotina</taxon>
        <taxon>Glomeromycetes</taxon>
        <taxon>Archaeosporales</taxon>
        <taxon>Ambisporaceae</taxon>
        <taxon>Ambispora</taxon>
    </lineage>
</organism>
<dbReference type="OrthoDB" id="2340858at2759"/>
<proteinExistence type="predicted"/>
<reference evidence="1" key="1">
    <citation type="submission" date="2021-06" db="EMBL/GenBank/DDBJ databases">
        <authorList>
            <person name="Kallberg Y."/>
            <person name="Tangrot J."/>
            <person name="Rosling A."/>
        </authorList>
    </citation>
    <scope>NUCLEOTIDE SEQUENCE</scope>
    <source>
        <strain evidence="1">FL130A</strain>
    </source>
</reference>
<comment type="caution">
    <text evidence="1">The sequence shown here is derived from an EMBL/GenBank/DDBJ whole genome shotgun (WGS) entry which is preliminary data.</text>
</comment>
<dbReference type="Proteomes" id="UP000789508">
    <property type="component" value="Unassembled WGS sequence"/>
</dbReference>
<evidence type="ECO:0000313" key="2">
    <source>
        <dbReference type="Proteomes" id="UP000789508"/>
    </source>
</evidence>
<dbReference type="EMBL" id="CAJVPS010000008">
    <property type="protein sequence ID" value="CAG8439543.1"/>
    <property type="molecule type" value="Genomic_DNA"/>
</dbReference>
<name>A0A9N8V9I4_9GLOM</name>
<keyword evidence="2" id="KW-1185">Reference proteome</keyword>
<dbReference type="AlphaFoldDB" id="A0A9N8V9I4"/>
<gene>
    <name evidence="1" type="ORF">ALEPTO_LOCUS182</name>
</gene>
<evidence type="ECO:0000313" key="1">
    <source>
        <dbReference type="EMBL" id="CAG8439543.1"/>
    </source>
</evidence>
<sequence>MEESTSALSPANNPNKVSDIWKNLSNMAVSPTTTPAYSYDNVIEILRKVILETVNGGSKDPYFHDPCMGKIRNIRQAILITGPKDAFIIQEGPLETFKSYLEIKNTWYIVDGISPKDVAARIILLCSTRKEYFHEYRKFHHVDERVMPVWTEEEIEECRNQLYNNLSTDLVVTVYGINGEAYHVLF</sequence>
<dbReference type="PANTHER" id="PTHR33129">
    <property type="entry name" value="PROTEIN KINASE DOMAIN-CONTAINING PROTEIN-RELATED"/>
    <property type="match status" value="1"/>
</dbReference>
<protein>
    <submittedName>
        <fullName evidence="1">1334_t:CDS:1</fullName>
    </submittedName>
</protein>
<accession>A0A9N8V9I4</accession>
<dbReference type="PANTHER" id="PTHR33129:SF1">
    <property type="entry name" value="ATP-BINDING PROTEIN"/>
    <property type="match status" value="1"/>
</dbReference>